<dbReference type="eggNOG" id="ENOG502SP77">
    <property type="taxonomic scope" value="Eukaryota"/>
</dbReference>
<dbReference type="AlphaFoldDB" id="A0D2J6"/>
<name>A0D2J6_PARTE</name>
<evidence type="ECO:0000313" key="1">
    <source>
        <dbReference type="EMBL" id="CAK77263.1"/>
    </source>
</evidence>
<evidence type="ECO:0000313" key="2">
    <source>
        <dbReference type="Proteomes" id="UP000000600"/>
    </source>
</evidence>
<dbReference type="RefSeq" id="XP_001444660.1">
    <property type="nucleotide sequence ID" value="XM_001444623.1"/>
</dbReference>
<organism evidence="1 2">
    <name type="scientific">Paramecium tetraurelia</name>
    <dbReference type="NCBI Taxonomy" id="5888"/>
    <lineage>
        <taxon>Eukaryota</taxon>
        <taxon>Sar</taxon>
        <taxon>Alveolata</taxon>
        <taxon>Ciliophora</taxon>
        <taxon>Intramacronucleata</taxon>
        <taxon>Oligohymenophorea</taxon>
        <taxon>Peniculida</taxon>
        <taxon>Parameciidae</taxon>
        <taxon>Paramecium</taxon>
    </lineage>
</organism>
<dbReference type="KEGG" id="ptm:GSPATT00012771001"/>
<accession>A0D2J6</accession>
<dbReference type="InParanoid" id="A0D2J6"/>
<dbReference type="HOGENOM" id="CLU_822470_0_0_1"/>
<dbReference type="EMBL" id="CT868263">
    <property type="protein sequence ID" value="CAK77263.1"/>
    <property type="molecule type" value="Genomic_DNA"/>
</dbReference>
<gene>
    <name evidence="1" type="ORF">GSPATT00012771001</name>
</gene>
<dbReference type="Proteomes" id="UP000000600">
    <property type="component" value="Unassembled WGS sequence"/>
</dbReference>
<dbReference type="OrthoDB" id="313064at2759"/>
<sequence length="338" mass="40427">MYLRQYSKLPFYDGFEMFRRLKMLNPKQHNPLVYAIRPPETNLGYPLREEINDAENQKVLNKLMHRYPDLKYAPLVKEGLAENQNEGSLFRFLKMFNTLRKKGYHFDKAFEKSEMAFQAKMQRKIDQTKIANNLAITNQARSFMTLAQQEIEFEQRLKRDRLLRDLKIQEFEKNSPLDPETQALMDNYKKSLIKVVHHDDKPVETTHIEDEETFAERATNVFNCYYNRVATQDKLNGLSDKQILQNIRQSPSKIKNRLRKYLKVIKHYNITLDEEGEIVIPEDLPENLQNQIGKGIFYITKLYDDLDFEYSHHEHLDSLQQELQERLQEQKYNMKKLQ</sequence>
<reference evidence="1 2" key="1">
    <citation type="journal article" date="2006" name="Nature">
        <title>Global trends of whole-genome duplications revealed by the ciliate Paramecium tetraurelia.</title>
        <authorList>
            <consortium name="Genoscope"/>
            <person name="Aury J.-M."/>
            <person name="Jaillon O."/>
            <person name="Duret L."/>
            <person name="Noel B."/>
            <person name="Jubin C."/>
            <person name="Porcel B.M."/>
            <person name="Segurens B."/>
            <person name="Daubin V."/>
            <person name="Anthouard V."/>
            <person name="Aiach N."/>
            <person name="Arnaiz O."/>
            <person name="Billaut A."/>
            <person name="Beisson J."/>
            <person name="Blanc I."/>
            <person name="Bouhouche K."/>
            <person name="Camara F."/>
            <person name="Duharcourt S."/>
            <person name="Guigo R."/>
            <person name="Gogendeau D."/>
            <person name="Katinka M."/>
            <person name="Keller A.-M."/>
            <person name="Kissmehl R."/>
            <person name="Klotz C."/>
            <person name="Koll F."/>
            <person name="Le Moue A."/>
            <person name="Lepere C."/>
            <person name="Malinsky S."/>
            <person name="Nowacki M."/>
            <person name="Nowak J.K."/>
            <person name="Plattner H."/>
            <person name="Poulain J."/>
            <person name="Ruiz F."/>
            <person name="Serrano V."/>
            <person name="Zagulski M."/>
            <person name="Dessen P."/>
            <person name="Betermier M."/>
            <person name="Weissenbach J."/>
            <person name="Scarpelli C."/>
            <person name="Schachter V."/>
            <person name="Sperling L."/>
            <person name="Meyer E."/>
            <person name="Cohen J."/>
            <person name="Wincker P."/>
        </authorList>
    </citation>
    <scope>NUCLEOTIDE SEQUENCE [LARGE SCALE GENOMIC DNA]</scope>
    <source>
        <strain evidence="1 2">Stock d4-2</strain>
    </source>
</reference>
<dbReference type="GeneID" id="5030444"/>
<protein>
    <submittedName>
        <fullName evidence="1">Uncharacterized protein</fullName>
    </submittedName>
</protein>
<proteinExistence type="predicted"/>
<keyword evidence="2" id="KW-1185">Reference proteome</keyword>